<evidence type="ECO:0000256" key="2">
    <source>
        <dbReference type="ARBA" id="ARBA00011643"/>
    </source>
</evidence>
<dbReference type="Gene3D" id="3.30.70.120">
    <property type="match status" value="1"/>
</dbReference>
<keyword evidence="4 5" id="KW-0479">Metal-binding</keyword>
<proteinExistence type="inferred from homology"/>
<evidence type="ECO:0000313" key="7">
    <source>
        <dbReference type="EMBL" id="RIE15603.1"/>
    </source>
</evidence>
<dbReference type="Gene3D" id="3.40.1390.30">
    <property type="entry name" value="NIF3 (NGG1p interacting factor 3)-like"/>
    <property type="match status" value="2"/>
</dbReference>
<gene>
    <name evidence="7" type="ORF">SMC1_09855</name>
</gene>
<dbReference type="Pfam" id="PF01784">
    <property type="entry name" value="DUF34_NIF3"/>
    <property type="match status" value="1"/>
</dbReference>
<dbReference type="GO" id="GO:0005737">
    <property type="term" value="C:cytoplasm"/>
    <property type="evidence" value="ECO:0007669"/>
    <property type="project" value="TreeGrafter"/>
</dbReference>
<dbReference type="Proteomes" id="UP000266113">
    <property type="component" value="Unassembled WGS sequence"/>
</dbReference>
<evidence type="ECO:0000256" key="3">
    <source>
        <dbReference type="ARBA" id="ARBA00022112"/>
    </source>
</evidence>
<dbReference type="GO" id="GO:0046872">
    <property type="term" value="F:metal ion binding"/>
    <property type="evidence" value="ECO:0007669"/>
    <property type="project" value="UniProtKB-UniRule"/>
</dbReference>
<dbReference type="InterPro" id="IPR036069">
    <property type="entry name" value="DUF34/NIF3_sf"/>
</dbReference>
<dbReference type="EMBL" id="QXIY01000048">
    <property type="protein sequence ID" value="RIE15603.1"/>
    <property type="molecule type" value="Genomic_DNA"/>
</dbReference>
<dbReference type="PANTHER" id="PTHR13799">
    <property type="entry name" value="NGG1 INTERACTING FACTOR 3"/>
    <property type="match status" value="1"/>
</dbReference>
<dbReference type="AlphaFoldDB" id="A0A398DN00"/>
<dbReference type="SUPFAM" id="SSF102705">
    <property type="entry name" value="NIF3 (NGG1p interacting factor 3)-like"/>
    <property type="match status" value="1"/>
</dbReference>
<reference evidence="7 8" key="1">
    <citation type="submission" date="2018-09" db="EMBL/GenBank/DDBJ databases">
        <title>Discovery and Ecogenomic Context for Candidatus Cryosericales, a Global Caldiserica Order Active in Thawing Permafrost.</title>
        <authorList>
            <person name="Martinez M.A."/>
            <person name="Woodcroft B.J."/>
            <person name="Ignacio Espinoza J.C."/>
            <person name="Zayed A."/>
            <person name="Singleton C.M."/>
            <person name="Boyd J."/>
            <person name="Li Y.-F."/>
            <person name="Purvine S."/>
            <person name="Maughan H."/>
            <person name="Hodgkins S.B."/>
            <person name="Anderson D."/>
            <person name="Sederholm M."/>
            <person name="Temperton B."/>
            <person name="Saleska S.R."/>
            <person name="Tyson G.W."/>
            <person name="Rich V.I."/>
        </authorList>
    </citation>
    <scope>NUCLEOTIDE SEQUENCE [LARGE SCALE GENOMIC DNA]</scope>
    <source>
        <strain evidence="7 8">SMC1</strain>
    </source>
</reference>
<feature type="binding site" evidence="6">
    <location>
        <position position="109"/>
    </location>
    <ligand>
        <name>a divalent metal cation</name>
        <dbReference type="ChEBI" id="CHEBI:60240"/>
        <label>1</label>
    </ligand>
</feature>
<comment type="caution">
    <text evidence="7">The sequence shown here is derived from an EMBL/GenBank/DDBJ whole genome shotgun (WGS) entry which is preliminary data.</text>
</comment>
<keyword evidence="8" id="KW-1185">Reference proteome</keyword>
<feature type="binding site" evidence="6">
    <location>
        <position position="340"/>
    </location>
    <ligand>
        <name>a divalent metal cation</name>
        <dbReference type="ChEBI" id="CHEBI:60240"/>
        <label>1</label>
    </ligand>
</feature>
<dbReference type="InterPro" id="IPR015867">
    <property type="entry name" value="N-reg_PII/ATP_PRibTrfase_C"/>
</dbReference>
<protein>
    <recommendedName>
        <fullName evidence="3 5">GTP cyclohydrolase 1 type 2 homolog</fullName>
    </recommendedName>
</protein>
<evidence type="ECO:0000313" key="8">
    <source>
        <dbReference type="Proteomes" id="UP000266113"/>
    </source>
</evidence>
<dbReference type="FunFam" id="3.40.1390.30:FF:000001">
    <property type="entry name" value="GTP cyclohydrolase 1 type 2"/>
    <property type="match status" value="1"/>
</dbReference>
<evidence type="ECO:0000256" key="4">
    <source>
        <dbReference type="ARBA" id="ARBA00022723"/>
    </source>
</evidence>
<dbReference type="InterPro" id="IPR002678">
    <property type="entry name" value="DUF34/NIF3"/>
</dbReference>
<feature type="binding site" evidence="6">
    <location>
        <position position="73"/>
    </location>
    <ligand>
        <name>a divalent metal cation</name>
        <dbReference type="ChEBI" id="CHEBI:60240"/>
        <label>1</label>
    </ligand>
</feature>
<comment type="similarity">
    <text evidence="1 5">Belongs to the GTP cyclohydrolase I type 2/NIF3 family.</text>
</comment>
<feature type="binding site" evidence="6">
    <location>
        <position position="72"/>
    </location>
    <ligand>
        <name>a divalent metal cation</name>
        <dbReference type="ChEBI" id="CHEBI:60240"/>
        <label>1</label>
    </ligand>
</feature>
<dbReference type="NCBIfam" id="TIGR00486">
    <property type="entry name" value="YbgI_SA1388"/>
    <property type="match status" value="1"/>
</dbReference>
<comment type="subunit">
    <text evidence="2">Homohexamer.</text>
</comment>
<dbReference type="InterPro" id="IPR017221">
    <property type="entry name" value="DUF34/NIF3_bac"/>
</dbReference>
<feature type="binding site" evidence="6">
    <location>
        <position position="336"/>
    </location>
    <ligand>
        <name>a divalent metal cation</name>
        <dbReference type="ChEBI" id="CHEBI:60240"/>
        <label>1</label>
    </ligand>
</feature>
<dbReference type="PIRSF" id="PIRSF037489">
    <property type="entry name" value="UCP037489_NIF3_YqfO"/>
    <property type="match status" value="1"/>
</dbReference>
<evidence type="ECO:0000256" key="1">
    <source>
        <dbReference type="ARBA" id="ARBA00006964"/>
    </source>
</evidence>
<accession>A0A398DN00</accession>
<sequence>MCWNRRCAMRIRELYDLIDIVAPFRLQEEYDNAGLIVGSMDDEVRGVLLCLDVTHETVEEADRVGANLILSHHPPIFRAIKKLDPIQHSALLAAIRMDMALVAAHTNFDAAQDGLNAFVARQMGLTDLRILELHESERLYKVVTFVPPEFREQVLEAMFAAGAGHTGSYSRTSFRAAGAGGFVPDPGAHPFVGEENAMTSVAEDRVETIVSGRDLTSVLKALRRAHPYEEPAVDVFEEHLPGSPLAGFGHIGRLPHVMDAEEFVTFIKSFFALSVLPVVGTLPEAIECVAFCSGSGSSLLPVASRAGAQVLITGDVTYHGALDVSQRGGCVVIVDHYSSERFFAAAMEEALRSAAGDRELPPLHQSTADYQPVRFW</sequence>
<evidence type="ECO:0000256" key="6">
    <source>
        <dbReference type="PIRSR" id="PIRSR602678-1"/>
    </source>
</evidence>
<name>A0A398DN00_9BACT</name>
<evidence type="ECO:0000256" key="5">
    <source>
        <dbReference type="PIRNR" id="PIRNR037489"/>
    </source>
</evidence>
<dbReference type="PANTHER" id="PTHR13799:SF14">
    <property type="entry name" value="GTP CYCLOHYDROLASE 1 TYPE 2 HOMOLOG"/>
    <property type="match status" value="1"/>
</dbReference>
<organism evidence="7 8">
    <name type="scientific">Candidatus Cryosericum septentrionale</name>
    <dbReference type="NCBI Taxonomy" id="2290913"/>
    <lineage>
        <taxon>Bacteria</taxon>
        <taxon>Pseudomonadati</taxon>
        <taxon>Caldisericota/Cryosericota group</taxon>
        <taxon>Candidatus Cryosericota</taxon>
        <taxon>Candidatus Cryosericia</taxon>
        <taxon>Candidatus Cryosericales</taxon>
        <taxon>Candidatus Cryosericaceae</taxon>
        <taxon>Candidatus Cryosericum</taxon>
    </lineage>
</organism>